<comment type="catalytic activity">
    <reaction evidence="2">
        <text>adenosylcob(III)inamide phosphate + GTP + H(+) = adenosylcob(III)inamide-GDP + diphosphate</text>
        <dbReference type="Rhea" id="RHEA:22712"/>
        <dbReference type="ChEBI" id="CHEBI:15378"/>
        <dbReference type="ChEBI" id="CHEBI:33019"/>
        <dbReference type="ChEBI" id="CHEBI:37565"/>
        <dbReference type="ChEBI" id="CHEBI:58502"/>
        <dbReference type="ChEBI" id="CHEBI:60487"/>
        <dbReference type="EC" id="2.7.7.62"/>
    </reaction>
</comment>
<sequence length="174" mass="19228">MIRLVTGGVRSGKSRFAERLAHEMGEQVLYVATGVAGDGEMERRIARHRERRPGNWGLAEEPYALADALHQAADYDGVLIDCLSTWVANRVMEDSAPVKSSLEAEMEQEVLEMMNRLQEQEAILVTSEVGLGGVSMNPMGRLFQDVLGCVNQRAAEQADQVWMVISGIPWKVKG</sequence>
<dbReference type="AlphaFoldDB" id="A0A1G6KCT7"/>
<evidence type="ECO:0000256" key="14">
    <source>
        <dbReference type="ARBA" id="ARBA00022840"/>
    </source>
</evidence>
<comment type="catalytic activity">
    <reaction evidence="1">
        <text>adenosylcob(III)inamide + ATP = adenosylcob(III)inamide phosphate + ADP + H(+)</text>
        <dbReference type="Rhea" id="RHEA:15769"/>
        <dbReference type="ChEBI" id="CHEBI:2480"/>
        <dbReference type="ChEBI" id="CHEBI:15378"/>
        <dbReference type="ChEBI" id="CHEBI:30616"/>
        <dbReference type="ChEBI" id="CHEBI:58502"/>
        <dbReference type="ChEBI" id="CHEBI:456216"/>
        <dbReference type="EC" id="2.7.1.156"/>
    </reaction>
</comment>
<dbReference type="NCBIfam" id="NF004469">
    <property type="entry name" value="PRK05800.1"/>
    <property type="match status" value="1"/>
</dbReference>
<dbReference type="GO" id="GO:0008820">
    <property type="term" value="F:cobinamide phosphate guanylyltransferase activity"/>
    <property type="evidence" value="ECO:0007669"/>
    <property type="project" value="UniProtKB-EC"/>
</dbReference>
<evidence type="ECO:0000256" key="1">
    <source>
        <dbReference type="ARBA" id="ARBA00000312"/>
    </source>
</evidence>
<feature type="active site" description="GMP-histidine intermediate" evidence="18">
    <location>
        <position position="48"/>
    </location>
</feature>
<feature type="binding site" evidence="19">
    <location>
        <begin position="7"/>
        <end position="14"/>
    </location>
    <ligand>
        <name>GTP</name>
        <dbReference type="ChEBI" id="CHEBI:37565"/>
    </ligand>
</feature>
<evidence type="ECO:0000313" key="20">
    <source>
        <dbReference type="EMBL" id="SDC28698.1"/>
    </source>
</evidence>
<evidence type="ECO:0000256" key="18">
    <source>
        <dbReference type="PIRSR" id="PIRSR006135-1"/>
    </source>
</evidence>
<dbReference type="InterPro" id="IPR027417">
    <property type="entry name" value="P-loop_NTPase"/>
</dbReference>
<dbReference type="PANTHER" id="PTHR34848">
    <property type="match status" value="1"/>
</dbReference>
<comment type="similarity">
    <text evidence="7">Belongs to the CobU/CobP family.</text>
</comment>
<dbReference type="GO" id="GO:0005525">
    <property type="term" value="F:GTP binding"/>
    <property type="evidence" value="ECO:0007669"/>
    <property type="project" value="UniProtKB-KW"/>
</dbReference>
<evidence type="ECO:0000256" key="8">
    <source>
        <dbReference type="ARBA" id="ARBA00012016"/>
    </source>
</evidence>
<reference evidence="20 21" key="1">
    <citation type="submission" date="2016-10" db="EMBL/GenBank/DDBJ databases">
        <authorList>
            <person name="de Groot N.N."/>
        </authorList>
    </citation>
    <scope>NUCLEOTIDE SEQUENCE [LARGE SCALE GENOMIC DNA]</scope>
    <source>
        <strain evidence="20 21">DSM 45514</strain>
    </source>
</reference>
<keyword evidence="12 19" id="KW-0547">Nucleotide-binding</keyword>
<evidence type="ECO:0000256" key="19">
    <source>
        <dbReference type="PIRSR" id="PIRSR006135-2"/>
    </source>
</evidence>
<dbReference type="GO" id="GO:0005524">
    <property type="term" value="F:ATP binding"/>
    <property type="evidence" value="ECO:0007669"/>
    <property type="project" value="UniProtKB-KW"/>
</dbReference>
<evidence type="ECO:0000256" key="11">
    <source>
        <dbReference type="ARBA" id="ARBA00022679"/>
    </source>
</evidence>
<keyword evidence="11 20" id="KW-0808">Transferase</keyword>
<evidence type="ECO:0000256" key="17">
    <source>
        <dbReference type="ARBA" id="ARBA00030571"/>
    </source>
</evidence>
<evidence type="ECO:0000256" key="9">
    <source>
        <dbReference type="ARBA" id="ARBA00012523"/>
    </source>
</evidence>
<keyword evidence="20" id="KW-0548">Nucleotidyltransferase</keyword>
<feature type="binding site" evidence="19">
    <location>
        <begin position="49"/>
        <end position="52"/>
    </location>
    <ligand>
        <name>GTP</name>
        <dbReference type="ChEBI" id="CHEBI:37565"/>
    </ligand>
</feature>
<evidence type="ECO:0000256" key="13">
    <source>
        <dbReference type="ARBA" id="ARBA00022777"/>
    </source>
</evidence>
<keyword evidence="14" id="KW-0067">ATP-binding</keyword>
<dbReference type="InterPro" id="IPR003203">
    <property type="entry name" value="CobU/CobP"/>
</dbReference>
<dbReference type="RefSeq" id="WP_245662124.1">
    <property type="nucleotide sequence ID" value="NZ_FMZA01000005.1"/>
</dbReference>
<dbReference type="UniPathway" id="UPA00148">
    <property type="reaction ID" value="UER00236"/>
</dbReference>
<keyword evidence="10" id="KW-0169">Cobalamin biosynthesis</keyword>
<dbReference type="PANTHER" id="PTHR34848:SF1">
    <property type="entry name" value="BIFUNCTIONAL ADENOSYLCOBALAMIN BIOSYNTHESIS PROTEIN COBU"/>
    <property type="match status" value="1"/>
</dbReference>
<evidence type="ECO:0000256" key="15">
    <source>
        <dbReference type="ARBA" id="ARBA00023134"/>
    </source>
</evidence>
<feature type="binding site" evidence="19">
    <location>
        <position position="81"/>
    </location>
    <ligand>
        <name>GTP</name>
        <dbReference type="ChEBI" id="CHEBI:37565"/>
    </ligand>
</feature>
<name>A0A1G6KCT7_9BACL</name>
<dbReference type="STRING" id="1236220.SAMN04488112_105183"/>
<comment type="catalytic activity">
    <reaction evidence="3">
        <text>adenosylcob(III)inamide + GTP = adenosylcob(III)inamide phosphate + GDP + H(+)</text>
        <dbReference type="Rhea" id="RHEA:15765"/>
        <dbReference type="ChEBI" id="CHEBI:2480"/>
        <dbReference type="ChEBI" id="CHEBI:15378"/>
        <dbReference type="ChEBI" id="CHEBI:37565"/>
        <dbReference type="ChEBI" id="CHEBI:58189"/>
        <dbReference type="ChEBI" id="CHEBI:58502"/>
        <dbReference type="EC" id="2.7.1.156"/>
    </reaction>
</comment>
<keyword evidence="13 20" id="KW-0418">Kinase</keyword>
<evidence type="ECO:0000256" key="16">
    <source>
        <dbReference type="ARBA" id="ARBA00029570"/>
    </source>
</evidence>
<gene>
    <name evidence="20" type="ORF">SAMN04488112_105183</name>
</gene>
<dbReference type="Gene3D" id="3.40.50.300">
    <property type="entry name" value="P-loop containing nucleotide triphosphate hydrolases"/>
    <property type="match status" value="1"/>
</dbReference>
<comment type="pathway">
    <text evidence="5">Cofactor biosynthesis; adenosylcobalamin biosynthesis; adenosylcobalamin from cob(II)yrinate a,c-diamide: step 6/7.</text>
</comment>
<feature type="binding site" evidence="19">
    <location>
        <begin position="32"/>
        <end position="34"/>
    </location>
    <ligand>
        <name>GTP</name>
        <dbReference type="ChEBI" id="CHEBI:37565"/>
    </ligand>
</feature>
<keyword evidence="21" id="KW-1185">Reference proteome</keyword>
<dbReference type="CDD" id="cd00544">
    <property type="entry name" value="CobU"/>
    <property type="match status" value="1"/>
</dbReference>
<comment type="function">
    <text evidence="4">Catalyzes ATP-dependent phosphorylation of adenosylcobinamide and addition of GMP to adenosylcobinamide phosphate.</text>
</comment>
<evidence type="ECO:0000256" key="7">
    <source>
        <dbReference type="ARBA" id="ARBA00007490"/>
    </source>
</evidence>
<evidence type="ECO:0000256" key="12">
    <source>
        <dbReference type="ARBA" id="ARBA00022741"/>
    </source>
</evidence>
<dbReference type="EMBL" id="FMZA01000005">
    <property type="protein sequence ID" value="SDC28698.1"/>
    <property type="molecule type" value="Genomic_DNA"/>
</dbReference>
<accession>A0A1G6KCT7</accession>
<dbReference type="SUPFAM" id="SSF52540">
    <property type="entry name" value="P-loop containing nucleoside triphosphate hydrolases"/>
    <property type="match status" value="1"/>
</dbReference>
<dbReference type="PIRSF" id="PIRSF006135">
    <property type="entry name" value="CobU"/>
    <property type="match status" value="1"/>
</dbReference>
<evidence type="ECO:0000256" key="5">
    <source>
        <dbReference type="ARBA" id="ARBA00004692"/>
    </source>
</evidence>
<organism evidence="20 21">
    <name type="scientific">Melghirimyces thermohalophilus</name>
    <dbReference type="NCBI Taxonomy" id="1236220"/>
    <lineage>
        <taxon>Bacteria</taxon>
        <taxon>Bacillati</taxon>
        <taxon>Bacillota</taxon>
        <taxon>Bacilli</taxon>
        <taxon>Bacillales</taxon>
        <taxon>Thermoactinomycetaceae</taxon>
        <taxon>Melghirimyces</taxon>
    </lineage>
</organism>
<dbReference type="EC" id="2.7.1.156" evidence="8"/>
<evidence type="ECO:0000256" key="3">
    <source>
        <dbReference type="ARBA" id="ARBA00001522"/>
    </source>
</evidence>
<evidence type="ECO:0000256" key="4">
    <source>
        <dbReference type="ARBA" id="ARBA00003889"/>
    </source>
</evidence>
<dbReference type="Proteomes" id="UP000199387">
    <property type="component" value="Unassembled WGS sequence"/>
</dbReference>
<dbReference type="Pfam" id="PF02283">
    <property type="entry name" value="CobU"/>
    <property type="match status" value="1"/>
</dbReference>
<dbReference type="GO" id="GO:0043752">
    <property type="term" value="F:adenosylcobinamide kinase activity"/>
    <property type="evidence" value="ECO:0007669"/>
    <property type="project" value="UniProtKB-EC"/>
</dbReference>
<keyword evidence="15 19" id="KW-0342">GTP-binding</keyword>
<evidence type="ECO:0000313" key="21">
    <source>
        <dbReference type="Proteomes" id="UP000199387"/>
    </source>
</evidence>
<evidence type="ECO:0000256" key="10">
    <source>
        <dbReference type="ARBA" id="ARBA00022573"/>
    </source>
</evidence>
<protein>
    <recommendedName>
        <fullName evidence="16">Adenosylcobinamide kinase</fullName>
        <ecNumber evidence="8">2.7.1.156</ecNumber>
        <ecNumber evidence="9">2.7.7.62</ecNumber>
    </recommendedName>
    <alternativeName>
        <fullName evidence="17">Adenosylcobinamide-phosphate guanylyltransferase</fullName>
    </alternativeName>
</protein>
<dbReference type="EC" id="2.7.7.62" evidence="9"/>
<dbReference type="GO" id="GO:0009236">
    <property type="term" value="P:cobalamin biosynthetic process"/>
    <property type="evidence" value="ECO:0007669"/>
    <property type="project" value="UniProtKB-UniPathway"/>
</dbReference>
<evidence type="ECO:0000256" key="2">
    <source>
        <dbReference type="ARBA" id="ARBA00000711"/>
    </source>
</evidence>
<comment type="pathway">
    <text evidence="6">Cofactor biosynthesis; adenosylcobalamin biosynthesis; adenosylcobalamin from cob(II)yrinate a,c-diamide: step 5/7.</text>
</comment>
<feature type="binding site" evidence="19">
    <location>
        <position position="60"/>
    </location>
    <ligand>
        <name>GTP</name>
        <dbReference type="ChEBI" id="CHEBI:37565"/>
    </ligand>
</feature>
<proteinExistence type="inferred from homology"/>
<evidence type="ECO:0000256" key="6">
    <source>
        <dbReference type="ARBA" id="ARBA00005159"/>
    </source>
</evidence>